<evidence type="ECO:0000313" key="1">
    <source>
        <dbReference type="EMBL" id="MBE1494089.1"/>
    </source>
</evidence>
<dbReference type="EMBL" id="JADBEG010000001">
    <property type="protein sequence ID" value="MBE1494089.1"/>
    <property type="molecule type" value="Genomic_DNA"/>
</dbReference>
<reference evidence="1 2" key="1">
    <citation type="submission" date="2020-10" db="EMBL/GenBank/DDBJ databases">
        <title>Sequencing the genomes of 1000 actinobacteria strains.</title>
        <authorList>
            <person name="Klenk H.-P."/>
        </authorList>
    </citation>
    <scope>NUCLEOTIDE SEQUENCE [LARGE SCALE GENOMIC DNA]</scope>
    <source>
        <strain evidence="1 2">DSM 44653</strain>
    </source>
</reference>
<organism evidence="1 2">
    <name type="scientific">Amycolatopsis lexingtonensis</name>
    <dbReference type="NCBI Taxonomy" id="218822"/>
    <lineage>
        <taxon>Bacteria</taxon>
        <taxon>Bacillati</taxon>
        <taxon>Actinomycetota</taxon>
        <taxon>Actinomycetes</taxon>
        <taxon>Pseudonocardiales</taxon>
        <taxon>Pseudonocardiaceae</taxon>
        <taxon>Amycolatopsis</taxon>
    </lineage>
</organism>
<proteinExistence type="predicted"/>
<dbReference type="RefSeq" id="WP_086862222.1">
    <property type="nucleotide sequence ID" value="NZ_JADBEG010000001.1"/>
</dbReference>
<gene>
    <name evidence="1" type="ORF">H4696_001189</name>
</gene>
<comment type="caution">
    <text evidence="1">The sequence shown here is derived from an EMBL/GenBank/DDBJ whole genome shotgun (WGS) entry which is preliminary data.</text>
</comment>
<keyword evidence="2" id="KW-1185">Reference proteome</keyword>
<dbReference type="Proteomes" id="UP000631670">
    <property type="component" value="Unassembled WGS sequence"/>
</dbReference>
<evidence type="ECO:0000313" key="2">
    <source>
        <dbReference type="Proteomes" id="UP000631670"/>
    </source>
</evidence>
<accession>A0ABR9HT44</accession>
<dbReference type="InterPro" id="IPR027417">
    <property type="entry name" value="P-loop_NTPase"/>
</dbReference>
<protein>
    <recommendedName>
        <fullName evidence="3">AAA domain-containing protein</fullName>
    </recommendedName>
</protein>
<dbReference type="SUPFAM" id="SSF52540">
    <property type="entry name" value="P-loop containing nucleoside triphosphate hydrolases"/>
    <property type="match status" value="1"/>
</dbReference>
<sequence length="194" mass="21405">MMPGVAERPLTIGIMGPHLTGKSTFVSRLALELRRNGFQVATIAALVERAQRLGIPILHNHSWASTMWFITRGISDELEAWLHADVILANGAVPDALAYYRAALQHRGEEPVEAEIAQLEGLVQHHSSNYSLLFRTTLATDTGHEDDNDGGFRRLADRWARHVAEKLDVTSIPLPSPDHDAALELAISYVSERG</sequence>
<evidence type="ECO:0008006" key="3">
    <source>
        <dbReference type="Google" id="ProtNLM"/>
    </source>
</evidence>
<name>A0ABR9HT44_9PSEU</name>
<dbReference type="Gene3D" id="3.40.50.300">
    <property type="entry name" value="P-loop containing nucleotide triphosphate hydrolases"/>
    <property type="match status" value="1"/>
</dbReference>